<dbReference type="InterPro" id="IPR036388">
    <property type="entry name" value="WH-like_DNA-bd_sf"/>
</dbReference>
<dbReference type="SMART" id="SM01012">
    <property type="entry name" value="ANTAR"/>
    <property type="match status" value="1"/>
</dbReference>
<evidence type="ECO:0000259" key="1">
    <source>
        <dbReference type="PROSITE" id="PS50921"/>
    </source>
</evidence>
<dbReference type="Gene3D" id="1.10.10.10">
    <property type="entry name" value="Winged helix-like DNA-binding domain superfamily/Winged helix DNA-binding domain"/>
    <property type="match status" value="1"/>
</dbReference>
<dbReference type="PIRSF" id="PIRSF036382">
    <property type="entry name" value="RR_antiterm"/>
    <property type="match status" value="1"/>
</dbReference>
<dbReference type="AlphaFoldDB" id="A0A1E3GT89"/>
<dbReference type="PATRIC" id="fig|291169.3.peg.1132"/>
<name>A0A1E3GT89_9GAMM</name>
<keyword evidence="3" id="KW-1185">Reference proteome</keyword>
<dbReference type="EMBL" id="MCRI01000008">
    <property type="protein sequence ID" value="ODN67224.1"/>
    <property type="molecule type" value="Genomic_DNA"/>
</dbReference>
<dbReference type="Gene3D" id="3.40.50.2300">
    <property type="match status" value="1"/>
</dbReference>
<reference evidence="2 3" key="1">
    <citation type="submission" date="2016-07" db="EMBL/GenBank/DDBJ databases">
        <title>Draft Genome Sequence of Methylophaga muralis Bur 1.</title>
        <authorList>
            <person name="Vasilenko O.V."/>
            <person name="Doronina N.V."/>
            <person name="Shmareva M.N."/>
            <person name="Tarlachkov S.V."/>
            <person name="Mustakhimov I."/>
            <person name="Trotsenko Y.A."/>
        </authorList>
    </citation>
    <scope>NUCLEOTIDE SEQUENCE [LARGE SCALE GENOMIC DNA]</scope>
    <source>
        <strain evidence="2 3">Bur 1</strain>
    </source>
</reference>
<dbReference type="InterPro" id="IPR008327">
    <property type="entry name" value="Sig_transdc_resp-reg_antiterm"/>
</dbReference>
<dbReference type="Proteomes" id="UP000094379">
    <property type="component" value="Unassembled WGS sequence"/>
</dbReference>
<comment type="caution">
    <text evidence="2">The sequence shown here is derived from an EMBL/GenBank/DDBJ whole genome shotgun (WGS) entry which is preliminary data.</text>
</comment>
<sequence>MRNSTDIMTQSFNSTLVCDRSDIAQQLVEQLSGTMFEVTNQSASLPKLAMKQLEFTGMFILAVRNCDSDMMALIDMLLRQQPMPVVIFTDAYDAQVEKQAIQLGVSAYVVDGLQPHRVLPLLSTARNRFLQQQTMREQVQSLETKLAERKIIDRAKGVLMQQRQCSEDEAYRLLRTTAMNQNMRLAMLAKQVLATANLLETHSHP</sequence>
<dbReference type="PROSITE" id="PS50921">
    <property type="entry name" value="ANTAR"/>
    <property type="match status" value="1"/>
</dbReference>
<evidence type="ECO:0000313" key="3">
    <source>
        <dbReference type="Proteomes" id="UP000094379"/>
    </source>
</evidence>
<dbReference type="RefSeq" id="WP_069295634.1">
    <property type="nucleotide sequence ID" value="NZ_MCRI01000008.1"/>
</dbReference>
<gene>
    <name evidence="2" type="primary">pdtaR</name>
    <name evidence="2" type="ORF">A9E74_01128</name>
</gene>
<dbReference type="Pfam" id="PF03861">
    <property type="entry name" value="ANTAR"/>
    <property type="match status" value="1"/>
</dbReference>
<accession>A0A1E3GT89</accession>
<dbReference type="GO" id="GO:0003723">
    <property type="term" value="F:RNA binding"/>
    <property type="evidence" value="ECO:0007669"/>
    <property type="project" value="InterPro"/>
</dbReference>
<dbReference type="STRING" id="291169.A9E74_01128"/>
<dbReference type="InterPro" id="IPR011006">
    <property type="entry name" value="CheY-like_superfamily"/>
</dbReference>
<protein>
    <submittedName>
        <fullName evidence="2">Putative transcriptional regulatory protein pdtaR</fullName>
    </submittedName>
</protein>
<dbReference type="SUPFAM" id="SSF52172">
    <property type="entry name" value="CheY-like"/>
    <property type="match status" value="1"/>
</dbReference>
<evidence type="ECO:0000313" key="2">
    <source>
        <dbReference type="EMBL" id="ODN67224.1"/>
    </source>
</evidence>
<dbReference type="InterPro" id="IPR005561">
    <property type="entry name" value="ANTAR"/>
</dbReference>
<organism evidence="2 3">
    <name type="scientific">Methylophaga muralis</name>
    <dbReference type="NCBI Taxonomy" id="291169"/>
    <lineage>
        <taxon>Bacteria</taxon>
        <taxon>Pseudomonadati</taxon>
        <taxon>Pseudomonadota</taxon>
        <taxon>Gammaproteobacteria</taxon>
        <taxon>Thiotrichales</taxon>
        <taxon>Piscirickettsiaceae</taxon>
        <taxon>Methylophaga</taxon>
    </lineage>
</organism>
<feature type="domain" description="ANTAR" evidence="1">
    <location>
        <begin position="132"/>
        <end position="193"/>
    </location>
</feature>
<proteinExistence type="predicted"/>